<dbReference type="Proteomes" id="UP000799755">
    <property type="component" value="Unassembled WGS sequence"/>
</dbReference>
<keyword evidence="2" id="KW-1185">Reference proteome</keyword>
<protein>
    <submittedName>
        <fullName evidence="1">Uncharacterized protein</fullName>
    </submittedName>
</protein>
<gene>
    <name evidence="1" type="ORF">BDR25DRAFT_353834</name>
</gene>
<sequence>MSEDREEGLDRSLRRAGASSEARVLPKKRFTSLILEHKLQKVLTRLMEVVGSTAAVSQLLDQVITIVQEVRDARPRAYGESARLDGYKDQVAYSSNSGAKRGKQYTHVLISGEREEKDLNNAMTGLDRAKVDLTARIITAHVGLNGAIRTGFAAAFVIIQRDDRNVQKVLGERLTIAAWLEGLSPDGDSSAMISLTGEDAKVLNLVEKVSWVKNKAFDGANMVTTRILLSIGMWMRRVLQLSFAHAEDSNMIGLFGTGPKASVIALCALQNTDYHQKL</sequence>
<comment type="caution">
    <text evidence="1">The sequence shown here is derived from an EMBL/GenBank/DDBJ whole genome shotgun (WGS) entry which is preliminary data.</text>
</comment>
<evidence type="ECO:0000313" key="1">
    <source>
        <dbReference type="EMBL" id="KAF2472098.1"/>
    </source>
</evidence>
<reference evidence="1" key="1">
    <citation type="journal article" date="2020" name="Stud. Mycol.">
        <title>101 Dothideomycetes genomes: a test case for predicting lifestyles and emergence of pathogens.</title>
        <authorList>
            <person name="Haridas S."/>
            <person name="Albert R."/>
            <person name="Binder M."/>
            <person name="Bloem J."/>
            <person name="Labutti K."/>
            <person name="Salamov A."/>
            <person name="Andreopoulos B."/>
            <person name="Baker S."/>
            <person name="Barry K."/>
            <person name="Bills G."/>
            <person name="Bluhm B."/>
            <person name="Cannon C."/>
            <person name="Castanera R."/>
            <person name="Culley D."/>
            <person name="Daum C."/>
            <person name="Ezra D."/>
            <person name="Gonzalez J."/>
            <person name="Henrissat B."/>
            <person name="Kuo A."/>
            <person name="Liang C."/>
            <person name="Lipzen A."/>
            <person name="Lutzoni F."/>
            <person name="Magnuson J."/>
            <person name="Mondo S."/>
            <person name="Nolan M."/>
            <person name="Ohm R."/>
            <person name="Pangilinan J."/>
            <person name="Park H.-J."/>
            <person name="Ramirez L."/>
            <person name="Alfaro M."/>
            <person name="Sun H."/>
            <person name="Tritt A."/>
            <person name="Yoshinaga Y."/>
            <person name="Zwiers L.-H."/>
            <person name="Turgeon B."/>
            <person name="Goodwin S."/>
            <person name="Spatafora J."/>
            <person name="Crous P."/>
            <person name="Grigoriev I."/>
        </authorList>
    </citation>
    <scope>NUCLEOTIDE SEQUENCE</scope>
    <source>
        <strain evidence="1">ATCC 200398</strain>
    </source>
</reference>
<dbReference type="EMBL" id="MU003503">
    <property type="protein sequence ID" value="KAF2472098.1"/>
    <property type="molecule type" value="Genomic_DNA"/>
</dbReference>
<accession>A0ACB6QYK1</accession>
<name>A0ACB6QYK1_9PLEO</name>
<organism evidence="1 2">
    <name type="scientific">Lindgomyces ingoldianus</name>
    <dbReference type="NCBI Taxonomy" id="673940"/>
    <lineage>
        <taxon>Eukaryota</taxon>
        <taxon>Fungi</taxon>
        <taxon>Dikarya</taxon>
        <taxon>Ascomycota</taxon>
        <taxon>Pezizomycotina</taxon>
        <taxon>Dothideomycetes</taxon>
        <taxon>Pleosporomycetidae</taxon>
        <taxon>Pleosporales</taxon>
        <taxon>Lindgomycetaceae</taxon>
        <taxon>Lindgomyces</taxon>
    </lineage>
</organism>
<proteinExistence type="predicted"/>
<evidence type="ECO:0000313" key="2">
    <source>
        <dbReference type="Proteomes" id="UP000799755"/>
    </source>
</evidence>